<evidence type="ECO:0000256" key="1">
    <source>
        <dbReference type="ARBA" id="ARBA00022692"/>
    </source>
</evidence>
<feature type="transmembrane region" description="Helical" evidence="4">
    <location>
        <begin position="247"/>
        <end position="272"/>
    </location>
</feature>
<dbReference type="OMA" id="TIEMCAG"/>
<dbReference type="AlphaFoldDB" id="R7T6F7"/>
<dbReference type="Proteomes" id="UP000014760">
    <property type="component" value="Unassembled WGS sequence"/>
</dbReference>
<name>R7T6F7_CAPTE</name>
<dbReference type="Gene3D" id="1.20.1250.20">
    <property type="entry name" value="MFS general substrate transporter like domains"/>
    <property type="match status" value="1"/>
</dbReference>
<feature type="transmembrane region" description="Helical" evidence="4">
    <location>
        <begin position="148"/>
        <end position="171"/>
    </location>
</feature>
<feature type="transmembrane region" description="Helical" evidence="4">
    <location>
        <begin position="337"/>
        <end position="360"/>
    </location>
</feature>
<feature type="transmembrane region" description="Helical" evidence="4">
    <location>
        <begin position="284"/>
        <end position="304"/>
    </location>
</feature>
<protein>
    <recommendedName>
        <fullName evidence="8">Major facilitator superfamily (MFS) profile domain-containing protein</fullName>
    </recommendedName>
</protein>
<keyword evidence="2 4" id="KW-1133">Transmembrane helix</keyword>
<keyword evidence="3 4" id="KW-0472">Membrane</keyword>
<accession>R7T6F7</accession>
<feature type="transmembrane region" description="Helical" evidence="4">
    <location>
        <begin position="122"/>
        <end position="141"/>
    </location>
</feature>
<evidence type="ECO:0000313" key="5">
    <source>
        <dbReference type="EMBL" id="ELT89144.1"/>
    </source>
</evidence>
<keyword evidence="7" id="KW-1185">Reference proteome</keyword>
<dbReference type="HOGENOM" id="CLU_028923_2_1_1"/>
<dbReference type="EnsemblMetazoa" id="CapteT194483">
    <property type="protein sequence ID" value="CapteP194483"/>
    <property type="gene ID" value="CapteG194483"/>
</dbReference>
<reference evidence="7" key="1">
    <citation type="submission" date="2012-12" db="EMBL/GenBank/DDBJ databases">
        <authorList>
            <person name="Hellsten U."/>
            <person name="Grimwood J."/>
            <person name="Chapman J.A."/>
            <person name="Shapiro H."/>
            <person name="Aerts A."/>
            <person name="Otillar R.P."/>
            <person name="Terry A.Y."/>
            <person name="Boore J.L."/>
            <person name="Simakov O."/>
            <person name="Marletaz F."/>
            <person name="Cho S.-J."/>
            <person name="Edsinger-Gonzales E."/>
            <person name="Havlak P."/>
            <person name="Kuo D.-H."/>
            <person name="Larsson T."/>
            <person name="Lv J."/>
            <person name="Arendt D."/>
            <person name="Savage R."/>
            <person name="Osoegawa K."/>
            <person name="de Jong P."/>
            <person name="Lindberg D.R."/>
            <person name="Seaver E.C."/>
            <person name="Weisblat D.A."/>
            <person name="Putnam N.H."/>
            <person name="Grigoriev I.V."/>
            <person name="Rokhsar D.S."/>
        </authorList>
    </citation>
    <scope>NUCLEOTIDE SEQUENCE</scope>
    <source>
        <strain evidence="7">I ESC-2004</strain>
    </source>
</reference>
<dbReference type="InterPro" id="IPR036259">
    <property type="entry name" value="MFS_trans_sf"/>
</dbReference>
<dbReference type="EMBL" id="KB311498">
    <property type="protein sequence ID" value="ELT89144.1"/>
    <property type="molecule type" value="Genomic_DNA"/>
</dbReference>
<proteinExistence type="predicted"/>
<dbReference type="EMBL" id="AMQN01003307">
    <property type="status" value="NOT_ANNOTATED_CDS"/>
    <property type="molecule type" value="Genomic_DNA"/>
</dbReference>
<organism evidence="5">
    <name type="scientific">Capitella teleta</name>
    <name type="common">Polychaete worm</name>
    <dbReference type="NCBI Taxonomy" id="283909"/>
    <lineage>
        <taxon>Eukaryota</taxon>
        <taxon>Metazoa</taxon>
        <taxon>Spiralia</taxon>
        <taxon>Lophotrochozoa</taxon>
        <taxon>Annelida</taxon>
        <taxon>Polychaeta</taxon>
        <taxon>Sedentaria</taxon>
        <taxon>Scolecida</taxon>
        <taxon>Capitellidae</taxon>
        <taxon>Capitella</taxon>
    </lineage>
</organism>
<dbReference type="PANTHER" id="PTHR23121">
    <property type="entry name" value="SODIUM-DEPENDENT GLUCOSE TRANSPORTER 1"/>
    <property type="match status" value="1"/>
</dbReference>
<feature type="transmembrane region" description="Helical" evidence="4">
    <location>
        <begin position="311"/>
        <end position="331"/>
    </location>
</feature>
<gene>
    <name evidence="5" type="ORF">CAPTEDRAFT_194483</name>
</gene>
<dbReference type="PANTHER" id="PTHR23121:SF9">
    <property type="entry name" value="SODIUM-DEPENDENT GLUCOSE TRANSPORTER 1"/>
    <property type="match status" value="1"/>
</dbReference>
<evidence type="ECO:0000313" key="7">
    <source>
        <dbReference type="Proteomes" id="UP000014760"/>
    </source>
</evidence>
<evidence type="ECO:0008006" key="8">
    <source>
        <dbReference type="Google" id="ProtNLM"/>
    </source>
</evidence>
<feature type="transmembrane region" description="Helical" evidence="4">
    <location>
        <begin position="372"/>
        <end position="389"/>
    </location>
</feature>
<evidence type="ECO:0000256" key="3">
    <source>
        <dbReference type="ARBA" id="ARBA00023136"/>
    </source>
</evidence>
<feature type="transmembrane region" description="Helical" evidence="4">
    <location>
        <begin position="88"/>
        <end position="110"/>
    </location>
</feature>
<reference evidence="6" key="3">
    <citation type="submission" date="2015-06" db="UniProtKB">
        <authorList>
            <consortium name="EnsemblMetazoa"/>
        </authorList>
    </citation>
    <scope>IDENTIFICATION</scope>
</reference>
<feature type="transmembrane region" description="Helical" evidence="4">
    <location>
        <begin position="401"/>
        <end position="425"/>
    </location>
</feature>
<evidence type="ECO:0000256" key="2">
    <source>
        <dbReference type="ARBA" id="ARBA00022989"/>
    </source>
</evidence>
<dbReference type="SUPFAM" id="SSF103473">
    <property type="entry name" value="MFS general substrate transporter"/>
    <property type="match status" value="1"/>
</dbReference>
<evidence type="ECO:0000256" key="4">
    <source>
        <dbReference type="SAM" id="Phobius"/>
    </source>
</evidence>
<evidence type="ECO:0000313" key="6">
    <source>
        <dbReference type="EnsemblMetazoa" id="CapteP194483"/>
    </source>
</evidence>
<feature type="transmembrane region" description="Helical" evidence="4">
    <location>
        <begin position="196"/>
        <end position="218"/>
    </location>
</feature>
<keyword evidence="1 4" id="KW-0812">Transmembrane</keyword>
<sequence length="435" mass="47590">MDHIEPIPTNYHGSVKTHLVVSFRYCFAFYFKFHSNQALSLGVLGPSLMDLGIQVGSTAEELSSVFVVRGVLAIAGSLIGPGLDRINLYLVIVFSLLVDAVLHGVVPWLTSLTGVLCTLGPPELFNCAIGMATHLLCVQIWNDQAGPYLQLLNLVGVLGFFAAPLVVSPFITSNHDNNNGTNSSNTNVIETKVSTAYLLVSSYSLVTAIFVMIAFFASKMRNEALDTKRENETVEEPSRGFTIKASCLLFTFNILYGGIEVGFPGTVMPFAVEFMHWEKQHATHLITVLQGSNALVTILAIFFSKVVKPEIILMCDVAIVTGSMILLVASVQIHPSMLWVGTALLGIGCATVMPCTFAWATSFMNVSGSFSAVYWCGYFTGFMVIPALTEYLAKLLMHDMMFVYVMTSCAVGMCIILAFLLWIVWRHRKTPEAMV</sequence>
<reference evidence="5 7" key="2">
    <citation type="journal article" date="2013" name="Nature">
        <title>Insights into bilaterian evolution from three spiralian genomes.</title>
        <authorList>
            <person name="Simakov O."/>
            <person name="Marletaz F."/>
            <person name="Cho S.J."/>
            <person name="Edsinger-Gonzales E."/>
            <person name="Havlak P."/>
            <person name="Hellsten U."/>
            <person name="Kuo D.H."/>
            <person name="Larsson T."/>
            <person name="Lv J."/>
            <person name="Arendt D."/>
            <person name="Savage R."/>
            <person name="Osoegawa K."/>
            <person name="de Jong P."/>
            <person name="Grimwood J."/>
            <person name="Chapman J.A."/>
            <person name="Shapiro H."/>
            <person name="Aerts A."/>
            <person name="Otillar R.P."/>
            <person name="Terry A.Y."/>
            <person name="Boore J.L."/>
            <person name="Grigoriev I.V."/>
            <person name="Lindberg D.R."/>
            <person name="Seaver E.C."/>
            <person name="Weisblat D.A."/>
            <person name="Putnam N.H."/>
            <person name="Rokhsar D.S."/>
        </authorList>
    </citation>
    <scope>NUCLEOTIDE SEQUENCE</scope>
    <source>
        <strain evidence="5 7">I ESC-2004</strain>
    </source>
</reference>
<dbReference type="OrthoDB" id="6365769at2759"/>